<dbReference type="InterPro" id="IPR041164">
    <property type="entry name" value="LDcluster4"/>
</dbReference>
<dbReference type="PANTHER" id="PTHR43393:SF3">
    <property type="entry name" value="LYSINE DECARBOXYLASE-LIKE PROTEIN"/>
    <property type="match status" value="1"/>
</dbReference>
<dbReference type="InterPro" id="IPR052341">
    <property type="entry name" value="LOG_family_nucleotidases"/>
</dbReference>
<dbReference type="Pfam" id="PF18306">
    <property type="entry name" value="LDcluster4"/>
    <property type="match status" value="1"/>
</dbReference>
<comment type="caution">
    <text evidence="1">The sequence shown here is derived from an EMBL/GenBank/DDBJ whole genome shotgun (WGS) entry which is preliminary data.</text>
</comment>
<dbReference type="SUPFAM" id="SSF102405">
    <property type="entry name" value="MCP/YpsA-like"/>
    <property type="match status" value="1"/>
</dbReference>
<dbReference type="OrthoDB" id="9794039at2"/>
<reference evidence="1 2" key="1">
    <citation type="journal article" date="2014" name="BMC Genomics">
        <title>Genome based analysis of type-I polyketide synthase and nonribosomal peptide synthetase gene clusters in seven strains of five representative Nocardia species.</title>
        <authorList>
            <person name="Komaki H."/>
            <person name="Ichikawa N."/>
            <person name="Hosoyama A."/>
            <person name="Takahashi-Nakaguchi A."/>
            <person name="Matsuzawa T."/>
            <person name="Suzuki K."/>
            <person name="Fujita N."/>
            <person name="Gonoi T."/>
        </authorList>
    </citation>
    <scope>NUCLEOTIDE SEQUENCE [LARGE SCALE GENOMIC DNA]</scope>
    <source>
        <strain evidence="1 2">NBRC 15531</strain>
    </source>
</reference>
<dbReference type="eggNOG" id="COG1611">
    <property type="taxonomic scope" value="Bacteria"/>
</dbReference>
<name>U5EEW6_NOCAS</name>
<accession>U5EEW6</accession>
<dbReference type="GO" id="GO:0005829">
    <property type="term" value="C:cytosol"/>
    <property type="evidence" value="ECO:0007669"/>
    <property type="project" value="TreeGrafter"/>
</dbReference>
<dbReference type="EMBL" id="BAFO02000032">
    <property type="protein sequence ID" value="GAD85870.1"/>
    <property type="molecule type" value="Genomic_DNA"/>
</dbReference>
<dbReference type="Proteomes" id="UP000017048">
    <property type="component" value="Unassembled WGS sequence"/>
</dbReference>
<evidence type="ECO:0008006" key="3">
    <source>
        <dbReference type="Google" id="ProtNLM"/>
    </source>
</evidence>
<evidence type="ECO:0000313" key="2">
    <source>
        <dbReference type="Proteomes" id="UP000017048"/>
    </source>
</evidence>
<proteinExistence type="predicted"/>
<dbReference type="GeneID" id="91517773"/>
<sequence>MVARQIAVCGPRDCRDIDAERAEEVGRLLAEAGVTVVCGGGRGVMAAVARGASAAGGLVVGIRPDTDRDAICDGLSVVIWTGMGEARNSIIVESVDGVIVIGGSPGTLSELALANRRGGIPVVQLGGWEVFRDGEPVDLGAVAATPTEAVALALGRGVDAME</sequence>
<keyword evidence="2" id="KW-1185">Reference proteome</keyword>
<evidence type="ECO:0000313" key="1">
    <source>
        <dbReference type="EMBL" id="GAD85870.1"/>
    </source>
</evidence>
<dbReference type="STRING" id="1824.SAMN05444423_102748"/>
<dbReference type="RefSeq" id="WP_022566809.1">
    <property type="nucleotide sequence ID" value="NZ_BAFO02000032.1"/>
</dbReference>
<organism evidence="1 2">
    <name type="scientific">Nocardia asteroides NBRC 15531</name>
    <dbReference type="NCBI Taxonomy" id="1110697"/>
    <lineage>
        <taxon>Bacteria</taxon>
        <taxon>Bacillati</taxon>
        <taxon>Actinomycetota</taxon>
        <taxon>Actinomycetes</taxon>
        <taxon>Mycobacteriales</taxon>
        <taxon>Nocardiaceae</taxon>
        <taxon>Nocardia</taxon>
    </lineage>
</organism>
<dbReference type="PANTHER" id="PTHR43393">
    <property type="entry name" value="CYTOKININ RIBOSIDE 5'-MONOPHOSPHATE PHOSPHORIBOHYDROLASE"/>
    <property type="match status" value="1"/>
</dbReference>
<dbReference type="AlphaFoldDB" id="U5EEW6"/>
<dbReference type="Gene3D" id="3.40.50.450">
    <property type="match status" value="1"/>
</dbReference>
<protein>
    <recommendedName>
        <fullName evidence="3">TIGR00725 family protein</fullName>
    </recommendedName>
</protein>
<gene>
    <name evidence="1" type="ORF">NCAST_32_03540</name>
</gene>